<proteinExistence type="predicted"/>
<dbReference type="Proteomes" id="UP000516305">
    <property type="component" value="Chromosome"/>
</dbReference>
<dbReference type="AlphaFoldDB" id="A0A7H0VIX3"/>
<accession>A0A7H0VIX3</accession>
<dbReference type="KEGG" id="chyd:H4K34_07475"/>
<evidence type="ECO:0000259" key="2">
    <source>
        <dbReference type="Pfam" id="PF26628"/>
    </source>
</evidence>
<protein>
    <submittedName>
        <fullName evidence="3">T9SS type A sorting domain-containing protein</fullName>
    </submittedName>
</protein>
<organism evidence="3 4">
    <name type="scientific">Croceimicrobium hydrocarbonivorans</name>
    <dbReference type="NCBI Taxonomy" id="2761580"/>
    <lineage>
        <taxon>Bacteria</taxon>
        <taxon>Pseudomonadati</taxon>
        <taxon>Bacteroidota</taxon>
        <taxon>Flavobacteriia</taxon>
        <taxon>Flavobacteriales</taxon>
        <taxon>Owenweeksiaceae</taxon>
        <taxon>Croceimicrobium</taxon>
    </lineage>
</organism>
<dbReference type="NCBIfam" id="TIGR04183">
    <property type="entry name" value="Por_Secre_tail"/>
    <property type="match status" value="1"/>
</dbReference>
<keyword evidence="4" id="KW-1185">Reference proteome</keyword>
<dbReference type="InterPro" id="IPR026444">
    <property type="entry name" value="Secre_tail"/>
</dbReference>
<evidence type="ECO:0000313" key="3">
    <source>
        <dbReference type="EMBL" id="QNR25671.1"/>
    </source>
</evidence>
<dbReference type="RefSeq" id="WP_210760196.1">
    <property type="nucleotide sequence ID" value="NZ_CP060139.1"/>
</dbReference>
<sequence>MAGLIFLVPQIHHAQTELGQPDIWYSQPAQPFNPNQHSLATDLIGNHPILSNDSVSSALKKFARLPERGHSIFLVVRPLYNQPSGKSYLRCKGLQITDTEILYRGAGREFVPDQNRPLILSASFPAYRMRGGVAVAPQIDTNMFEVAEVIAYNRFFSKQEMRLMEAYLSLKYSIPTTKNEDKSLRSYPGDSASSFYWTPQRDKVYDREVIALGNFPFSGLQQSQTVAYHEDSLIVALDTIVPFGTMPQRYMHEASFMVLSKRIDQSETFDCELYLNQQFPITAWRLRTQNFQSSADSLRLYYPQHQNSTFNDTIILTDGMDTISVKSIQYGSDLAMALALDDLQANRIYRFRVKGNSCDDTASVGIMPQGPGLMALNVDPGQLPVEVQLNALQGEAQYDTTMYETPLLIEVGSGQYDLWVKSMEGDAKGDFLVAGPDSAQGGIRFVASNQASSITYEEGQRIVVYPNPGFTGEKAHFEFHEFPIDESLRIEVYDPQGRLMHQEEISIQSDLQEWTFRVGIPGAYTFIFHSQDQAFSQKLTVKKRF</sequence>
<keyword evidence="1" id="KW-0732">Signal</keyword>
<evidence type="ECO:0000256" key="1">
    <source>
        <dbReference type="ARBA" id="ARBA00022729"/>
    </source>
</evidence>
<dbReference type="EMBL" id="CP060139">
    <property type="protein sequence ID" value="QNR25671.1"/>
    <property type="molecule type" value="Genomic_DNA"/>
</dbReference>
<name>A0A7H0VIX3_9FLAO</name>
<dbReference type="Pfam" id="PF26628">
    <property type="entry name" value="DUF8202"/>
    <property type="match status" value="1"/>
</dbReference>
<evidence type="ECO:0000313" key="4">
    <source>
        <dbReference type="Proteomes" id="UP000516305"/>
    </source>
</evidence>
<reference evidence="3 4" key="1">
    <citation type="submission" date="2020-08" db="EMBL/GenBank/DDBJ databases">
        <title>Croceimicrobium hydrocarbonivorans gen. nov., sp. nov., a novel marine bacterium isolated from a bacterial consortium that degrades polyethylene terephthalate.</title>
        <authorList>
            <person name="Liu R."/>
        </authorList>
    </citation>
    <scope>NUCLEOTIDE SEQUENCE [LARGE SCALE GENOMIC DNA]</scope>
    <source>
        <strain evidence="3 4">A20-9</strain>
    </source>
</reference>
<gene>
    <name evidence="3" type="ORF">H4K34_07475</name>
</gene>
<dbReference type="InterPro" id="IPR058515">
    <property type="entry name" value="DUF8202"/>
</dbReference>
<feature type="domain" description="DUF8202" evidence="2">
    <location>
        <begin position="163"/>
        <end position="289"/>
    </location>
</feature>